<dbReference type="SUPFAM" id="SSF56235">
    <property type="entry name" value="N-terminal nucleophile aminohydrolases (Ntn hydrolases)"/>
    <property type="match status" value="1"/>
</dbReference>
<feature type="signal peptide" evidence="2">
    <location>
        <begin position="1"/>
        <end position="22"/>
    </location>
</feature>
<evidence type="ECO:0000256" key="1">
    <source>
        <dbReference type="PROSITE-ProRule" id="PRU00339"/>
    </source>
</evidence>
<dbReference type="InterPro" id="IPR019734">
    <property type="entry name" value="TPR_rpt"/>
</dbReference>
<dbReference type="PROSITE" id="PS50005">
    <property type="entry name" value="TPR"/>
    <property type="match status" value="1"/>
</dbReference>
<dbReference type="SUPFAM" id="SSF48452">
    <property type="entry name" value="TPR-like"/>
    <property type="match status" value="1"/>
</dbReference>
<dbReference type="EMBL" id="LT899436">
    <property type="protein sequence ID" value="SNR14829.1"/>
    <property type="molecule type" value="Genomic_DNA"/>
</dbReference>
<dbReference type="Gene3D" id="1.25.40.10">
    <property type="entry name" value="Tetratricopeptide repeat domain"/>
    <property type="match status" value="1"/>
</dbReference>
<evidence type="ECO:0000256" key="2">
    <source>
        <dbReference type="SAM" id="SignalP"/>
    </source>
</evidence>
<proteinExistence type="predicted"/>
<accession>A0A238U6K0</accession>
<feature type="repeat" description="TPR" evidence="1">
    <location>
        <begin position="345"/>
        <end position="378"/>
    </location>
</feature>
<organism evidence="3 4">
    <name type="scientific">Tenacibaculum jejuense</name>
    <dbReference type="NCBI Taxonomy" id="584609"/>
    <lineage>
        <taxon>Bacteria</taxon>
        <taxon>Pseudomonadati</taxon>
        <taxon>Bacteroidota</taxon>
        <taxon>Flavobacteriia</taxon>
        <taxon>Flavobacteriales</taxon>
        <taxon>Flavobacteriaceae</taxon>
        <taxon>Tenacibaculum</taxon>
    </lineage>
</organism>
<dbReference type="SMART" id="SM00028">
    <property type="entry name" value="TPR"/>
    <property type="match status" value="1"/>
</dbReference>
<dbReference type="AlphaFoldDB" id="A0A238U6K0"/>
<feature type="chain" id="PRO_5012556973" evidence="2">
    <location>
        <begin position="23"/>
        <end position="399"/>
    </location>
</feature>
<protein>
    <submittedName>
        <fullName evidence="3">Uncharacterized protein</fullName>
    </submittedName>
</protein>
<dbReference type="KEGG" id="tje:TJEJU_1075"/>
<evidence type="ECO:0000313" key="3">
    <source>
        <dbReference type="EMBL" id="SNR14829.1"/>
    </source>
</evidence>
<keyword evidence="4" id="KW-1185">Reference proteome</keyword>
<dbReference type="Proteomes" id="UP000215214">
    <property type="component" value="Chromosome TJEJU"/>
</dbReference>
<keyword evidence="1" id="KW-0802">TPR repeat</keyword>
<dbReference type="OrthoDB" id="641160at2"/>
<dbReference type="InterPro" id="IPR011990">
    <property type="entry name" value="TPR-like_helical_dom_sf"/>
</dbReference>
<dbReference type="Gene3D" id="3.60.60.10">
    <property type="entry name" value="Penicillin V Acylase, Chain A"/>
    <property type="match status" value="1"/>
</dbReference>
<dbReference type="RefSeq" id="WP_095070079.1">
    <property type="nucleotide sequence ID" value="NZ_LT899436.1"/>
</dbReference>
<gene>
    <name evidence="3" type="ORF">TJEJU_1075</name>
</gene>
<evidence type="ECO:0000313" key="4">
    <source>
        <dbReference type="Proteomes" id="UP000215214"/>
    </source>
</evidence>
<reference evidence="3 4" key="1">
    <citation type="submission" date="2017-07" db="EMBL/GenBank/DDBJ databases">
        <authorList>
            <person name="Sun Z.S."/>
            <person name="Albrecht U."/>
            <person name="Echele G."/>
            <person name="Lee C.C."/>
        </authorList>
    </citation>
    <scope>NUCLEOTIDE SEQUENCE [LARGE SCALE GENOMIC DNA]</scope>
    <source>
        <strain evidence="4">type strain: KCTC 22618</strain>
    </source>
</reference>
<sequence>MKNKFILTLLISVLLYPSIGHTCSMYKITKNGKTFVGNNEDFLSPNNQFWFENAGDKKFGVMYMGRINNFAQGAINEAGLVFDGFANSELPITNTEGKTKVSIVKAIRNIMQTMANVEEVKEYLETIDLSFLSSSMLVFVDQSGTYLIVEGELLIIGDDEEKSFSNFYYSQIKSVEEVDIPRFQKGLQFLKTTEGKASLDYCSRVMNHMKTESSEVTATQFSTIYDLTSLKIRVYLYTDFSEYVEIDLKKELKKGHHKTMMIDLFKKNKESIAYKHYTQYNDTKNPVLFLQEKMNPEQYSEEELKNKGLNWGINVIGYEWLKDKKDPETAIKIFNYGISLMPNDFDLYDSLGEAYFDKKDWNTSIKNYAKSLSLNPNNDNAIKKIMECKSQRDQLNKNR</sequence>
<dbReference type="InterPro" id="IPR029055">
    <property type="entry name" value="Ntn_hydrolases_N"/>
</dbReference>
<keyword evidence="2" id="KW-0732">Signal</keyword>
<name>A0A238U6K0_9FLAO</name>